<proteinExistence type="predicted"/>
<protein>
    <submittedName>
        <fullName evidence="2">Uncharacterized protein</fullName>
    </submittedName>
</protein>
<sequence length="71" mass="7821">MVTRWREKSPGLKILWVWTIGTAGVLIANVVTTRLRDVDKLLKEEDAMRSQLDPAAAAAAASTGERVIEDE</sequence>
<reference evidence="2 3" key="1">
    <citation type="submission" date="2023-10" db="EMBL/GenBank/DDBJ databases">
        <title>Chromosome-scale genome assembly provides insights into flower coloration mechanisms of Canna indica.</title>
        <authorList>
            <person name="Li C."/>
        </authorList>
    </citation>
    <scope>NUCLEOTIDE SEQUENCE [LARGE SCALE GENOMIC DNA]</scope>
    <source>
        <tissue evidence="2">Flower</tissue>
    </source>
</reference>
<keyword evidence="1" id="KW-0812">Transmembrane</keyword>
<gene>
    <name evidence="2" type="ORF">Cni_G12422</name>
</gene>
<dbReference type="AlphaFoldDB" id="A0AAQ3K851"/>
<keyword evidence="1" id="KW-0472">Membrane</keyword>
<dbReference type="EMBL" id="CP136893">
    <property type="protein sequence ID" value="WOL03702.1"/>
    <property type="molecule type" value="Genomic_DNA"/>
</dbReference>
<evidence type="ECO:0000256" key="1">
    <source>
        <dbReference type="SAM" id="Phobius"/>
    </source>
</evidence>
<name>A0AAQ3K851_9LILI</name>
<keyword evidence="3" id="KW-1185">Reference proteome</keyword>
<keyword evidence="1" id="KW-1133">Transmembrane helix</keyword>
<dbReference type="Proteomes" id="UP001327560">
    <property type="component" value="Chromosome 4"/>
</dbReference>
<feature type="transmembrane region" description="Helical" evidence="1">
    <location>
        <begin position="14"/>
        <end position="32"/>
    </location>
</feature>
<organism evidence="2 3">
    <name type="scientific">Canna indica</name>
    <name type="common">Indian-shot</name>
    <dbReference type="NCBI Taxonomy" id="4628"/>
    <lineage>
        <taxon>Eukaryota</taxon>
        <taxon>Viridiplantae</taxon>
        <taxon>Streptophyta</taxon>
        <taxon>Embryophyta</taxon>
        <taxon>Tracheophyta</taxon>
        <taxon>Spermatophyta</taxon>
        <taxon>Magnoliopsida</taxon>
        <taxon>Liliopsida</taxon>
        <taxon>Zingiberales</taxon>
        <taxon>Cannaceae</taxon>
        <taxon>Canna</taxon>
    </lineage>
</organism>
<accession>A0AAQ3K851</accession>
<evidence type="ECO:0000313" key="2">
    <source>
        <dbReference type="EMBL" id="WOL03702.1"/>
    </source>
</evidence>
<evidence type="ECO:0000313" key="3">
    <source>
        <dbReference type="Proteomes" id="UP001327560"/>
    </source>
</evidence>